<organism evidence="1 2">
    <name type="scientific">Irpex rosettiformis</name>
    <dbReference type="NCBI Taxonomy" id="378272"/>
    <lineage>
        <taxon>Eukaryota</taxon>
        <taxon>Fungi</taxon>
        <taxon>Dikarya</taxon>
        <taxon>Basidiomycota</taxon>
        <taxon>Agaricomycotina</taxon>
        <taxon>Agaricomycetes</taxon>
        <taxon>Polyporales</taxon>
        <taxon>Irpicaceae</taxon>
        <taxon>Irpex</taxon>
    </lineage>
</organism>
<reference evidence="1" key="1">
    <citation type="journal article" date="2021" name="Environ. Microbiol.">
        <title>Gene family expansions and transcriptome signatures uncover fungal adaptations to wood decay.</title>
        <authorList>
            <person name="Hage H."/>
            <person name="Miyauchi S."/>
            <person name="Viragh M."/>
            <person name="Drula E."/>
            <person name="Min B."/>
            <person name="Chaduli D."/>
            <person name="Navarro D."/>
            <person name="Favel A."/>
            <person name="Norest M."/>
            <person name="Lesage-Meessen L."/>
            <person name="Balint B."/>
            <person name="Merenyi Z."/>
            <person name="de Eugenio L."/>
            <person name="Morin E."/>
            <person name="Martinez A.T."/>
            <person name="Baldrian P."/>
            <person name="Stursova M."/>
            <person name="Martinez M.J."/>
            <person name="Novotny C."/>
            <person name="Magnuson J.K."/>
            <person name="Spatafora J.W."/>
            <person name="Maurice S."/>
            <person name="Pangilinan J."/>
            <person name="Andreopoulos W."/>
            <person name="LaButti K."/>
            <person name="Hundley H."/>
            <person name="Na H."/>
            <person name="Kuo A."/>
            <person name="Barry K."/>
            <person name="Lipzen A."/>
            <person name="Henrissat B."/>
            <person name="Riley R."/>
            <person name="Ahrendt S."/>
            <person name="Nagy L.G."/>
            <person name="Grigoriev I.V."/>
            <person name="Martin F."/>
            <person name="Rosso M.N."/>
        </authorList>
    </citation>
    <scope>NUCLEOTIDE SEQUENCE</scope>
    <source>
        <strain evidence="1">CBS 384.51</strain>
    </source>
</reference>
<protein>
    <submittedName>
        <fullName evidence="1">Uncharacterized protein</fullName>
    </submittedName>
</protein>
<dbReference type="EMBL" id="MU274909">
    <property type="protein sequence ID" value="KAI0089878.1"/>
    <property type="molecule type" value="Genomic_DNA"/>
</dbReference>
<accession>A0ACB8U6A9</accession>
<sequence>MALLLILSYAAVSHTILEVSTTGESDDDSVFVAVLGVPLIVLGVCIILKCFIVLVGFKRTTILTWSPSPLSNTFAAITAGQVARREGLCMYNILDVIRVENSPGTSFPPKKPSAVQPSAWRTRRGIRRTVIALWVLVVACGVWGGIIVAVWGNTSLKEVTPGLESWSIVPNSRSNAVKIPLVFNSALNWFTCFCVLVVVQGSLTLALHCCELIVNVLRDEAIWRKATTKGGTKSSDVLRSFGSFWPSIALLMGKAVLQWLFGFCLSLEGSLILGAGCELASNDATNPCGNIVALPIVMRSIQIWYLTIALGLFSTVMTFLATYQPRGPQPAAYGHTQTLANLIDDWSPSMTMWWGHKDGGGYEKDGEYIFHAGTNSSPLPGVKLDGLYA</sequence>
<name>A0ACB8U6A9_9APHY</name>
<evidence type="ECO:0000313" key="1">
    <source>
        <dbReference type="EMBL" id="KAI0089878.1"/>
    </source>
</evidence>
<comment type="caution">
    <text evidence="1">The sequence shown here is derived from an EMBL/GenBank/DDBJ whole genome shotgun (WGS) entry which is preliminary data.</text>
</comment>
<evidence type="ECO:0000313" key="2">
    <source>
        <dbReference type="Proteomes" id="UP001055072"/>
    </source>
</evidence>
<keyword evidence="2" id="KW-1185">Reference proteome</keyword>
<gene>
    <name evidence="1" type="ORF">BDY19DRAFT_992829</name>
</gene>
<dbReference type="Proteomes" id="UP001055072">
    <property type="component" value="Unassembled WGS sequence"/>
</dbReference>
<proteinExistence type="predicted"/>